<dbReference type="PANTHER" id="PTHR43808">
    <property type="entry name" value="ACETYLORNITHINE DEACETYLASE"/>
    <property type="match status" value="1"/>
</dbReference>
<dbReference type="Proteomes" id="UP000235682">
    <property type="component" value="Unassembled WGS sequence"/>
</dbReference>
<dbReference type="Gene3D" id="3.30.70.360">
    <property type="match status" value="1"/>
</dbReference>
<dbReference type="NCBIfam" id="TIGR01910">
    <property type="entry name" value="DapE-ArgE"/>
    <property type="match status" value="1"/>
</dbReference>
<dbReference type="Gene3D" id="3.40.630.10">
    <property type="entry name" value="Zn peptidases"/>
    <property type="match status" value="2"/>
</dbReference>
<evidence type="ECO:0000256" key="6">
    <source>
        <dbReference type="ARBA" id="ARBA00016853"/>
    </source>
</evidence>
<evidence type="ECO:0000256" key="4">
    <source>
        <dbReference type="ARBA" id="ARBA00006247"/>
    </source>
</evidence>
<evidence type="ECO:0000256" key="9">
    <source>
        <dbReference type="ARBA" id="ARBA00022801"/>
    </source>
</evidence>
<comment type="catalytic activity">
    <reaction evidence="14">
        <text>N-succinyl-(2S,6S)-2,6-diaminopimelate + H2O = (2S,6S)-2,6-diaminopimelate + succinate</text>
        <dbReference type="Rhea" id="RHEA:22608"/>
        <dbReference type="ChEBI" id="CHEBI:15377"/>
        <dbReference type="ChEBI" id="CHEBI:30031"/>
        <dbReference type="ChEBI" id="CHEBI:57609"/>
        <dbReference type="ChEBI" id="CHEBI:58087"/>
        <dbReference type="EC" id="3.5.1.18"/>
    </reaction>
</comment>
<dbReference type="Pfam" id="PF01546">
    <property type="entry name" value="Peptidase_M20"/>
    <property type="match status" value="1"/>
</dbReference>
<dbReference type="UniPathway" id="UPA00034">
    <property type="reaction ID" value="UER00021"/>
</dbReference>
<evidence type="ECO:0000256" key="2">
    <source>
        <dbReference type="ARBA" id="ARBA00001947"/>
    </source>
</evidence>
<keyword evidence="17" id="KW-1185">Reference proteome</keyword>
<dbReference type="SUPFAM" id="SSF53187">
    <property type="entry name" value="Zn-dependent exopeptidases"/>
    <property type="match status" value="1"/>
</dbReference>
<dbReference type="PROSITE" id="PS00759">
    <property type="entry name" value="ARGE_DAPE_CPG2_2"/>
    <property type="match status" value="1"/>
</dbReference>
<organism evidence="16 17">
    <name type="scientific">Dolosicoccus paucivorans</name>
    <dbReference type="NCBI Taxonomy" id="84521"/>
    <lineage>
        <taxon>Bacteria</taxon>
        <taxon>Bacillati</taxon>
        <taxon>Bacillota</taxon>
        <taxon>Bacilli</taxon>
        <taxon>Lactobacillales</taxon>
        <taxon>Aerococcaceae</taxon>
        <taxon>Dolosicoccus</taxon>
    </lineage>
</organism>
<evidence type="ECO:0000256" key="10">
    <source>
        <dbReference type="ARBA" id="ARBA00022833"/>
    </source>
</evidence>
<dbReference type="PANTHER" id="PTHR43808:SF8">
    <property type="entry name" value="PEPTIDASE M20 DIMERISATION DOMAIN-CONTAINING PROTEIN"/>
    <property type="match status" value="1"/>
</dbReference>
<name>A0A2N6SLB4_9LACT</name>
<evidence type="ECO:0000256" key="5">
    <source>
        <dbReference type="ARBA" id="ARBA00011921"/>
    </source>
</evidence>
<keyword evidence="8" id="KW-0479">Metal-binding</keyword>
<dbReference type="GO" id="GO:0009089">
    <property type="term" value="P:lysine biosynthetic process via diaminopimelate"/>
    <property type="evidence" value="ECO:0007669"/>
    <property type="project" value="UniProtKB-UniPathway"/>
</dbReference>
<evidence type="ECO:0000256" key="7">
    <source>
        <dbReference type="ARBA" id="ARBA00022605"/>
    </source>
</evidence>
<dbReference type="OrthoDB" id="9792335at2"/>
<evidence type="ECO:0000256" key="14">
    <source>
        <dbReference type="ARBA" id="ARBA00051301"/>
    </source>
</evidence>
<dbReference type="RefSeq" id="WP_102228046.1">
    <property type="nucleotide sequence ID" value="NZ_PNFY01000036.1"/>
</dbReference>
<comment type="pathway">
    <text evidence="3">Amino-acid biosynthesis; L-lysine biosynthesis via DAP pathway; LL-2,6-diaminopimelate from (S)-tetrahydrodipicolinate (succinylase route): step 3/3.</text>
</comment>
<evidence type="ECO:0000259" key="15">
    <source>
        <dbReference type="Pfam" id="PF07687"/>
    </source>
</evidence>
<evidence type="ECO:0000256" key="3">
    <source>
        <dbReference type="ARBA" id="ARBA00005130"/>
    </source>
</evidence>
<dbReference type="Pfam" id="PF07687">
    <property type="entry name" value="M20_dimer"/>
    <property type="match status" value="1"/>
</dbReference>
<comment type="similarity">
    <text evidence="4">Belongs to the peptidase M20A family.</text>
</comment>
<dbReference type="GO" id="GO:0046872">
    <property type="term" value="F:metal ion binding"/>
    <property type="evidence" value="ECO:0007669"/>
    <property type="project" value="UniProtKB-KW"/>
</dbReference>
<dbReference type="InterPro" id="IPR002933">
    <property type="entry name" value="Peptidase_M20"/>
</dbReference>
<keyword evidence="11" id="KW-0220">Diaminopimelate biosynthesis</keyword>
<keyword evidence="12" id="KW-0457">Lysine biosynthesis</keyword>
<dbReference type="EMBL" id="PNHE01000039">
    <property type="protein sequence ID" value="PMC57855.1"/>
    <property type="molecule type" value="Genomic_DNA"/>
</dbReference>
<dbReference type="AlphaFoldDB" id="A0A2N6SLB4"/>
<dbReference type="NCBIfam" id="NF006365">
    <property type="entry name" value="PRK08588.1"/>
    <property type="match status" value="1"/>
</dbReference>
<dbReference type="EC" id="3.5.1.18" evidence="5"/>
<comment type="cofactor">
    <cofactor evidence="2">
        <name>Zn(2+)</name>
        <dbReference type="ChEBI" id="CHEBI:29105"/>
    </cofactor>
</comment>
<dbReference type="InterPro" id="IPR010182">
    <property type="entry name" value="ArgE/DapE"/>
</dbReference>
<dbReference type="InterPro" id="IPR036264">
    <property type="entry name" value="Bact_exopeptidase_dim_dom"/>
</dbReference>
<evidence type="ECO:0000256" key="11">
    <source>
        <dbReference type="ARBA" id="ARBA00022915"/>
    </source>
</evidence>
<dbReference type="GO" id="GO:0009014">
    <property type="term" value="F:succinyl-diaminopimelate desuccinylase activity"/>
    <property type="evidence" value="ECO:0007669"/>
    <property type="project" value="UniProtKB-EC"/>
</dbReference>
<keyword evidence="13" id="KW-0170">Cobalt</keyword>
<dbReference type="InterPro" id="IPR001261">
    <property type="entry name" value="ArgE/DapE_CS"/>
</dbReference>
<dbReference type="STRING" id="84521.SAMN04487994_104314"/>
<protein>
    <recommendedName>
        <fullName evidence="6">Probable succinyl-diaminopimelate desuccinylase</fullName>
        <ecNumber evidence="5">3.5.1.18</ecNumber>
    </recommendedName>
</protein>
<keyword evidence="7" id="KW-0028">Amino-acid biosynthesis</keyword>
<evidence type="ECO:0000256" key="8">
    <source>
        <dbReference type="ARBA" id="ARBA00022723"/>
    </source>
</evidence>
<reference evidence="16 17" key="1">
    <citation type="submission" date="2017-09" db="EMBL/GenBank/DDBJ databases">
        <title>Bacterial strain isolated from the female urinary microbiota.</title>
        <authorList>
            <person name="Thomas-White K."/>
            <person name="Kumar N."/>
            <person name="Forster S."/>
            <person name="Putonti C."/>
            <person name="Lawley T."/>
            <person name="Wolfe A.J."/>
        </authorList>
    </citation>
    <scope>NUCLEOTIDE SEQUENCE [LARGE SCALE GENOMIC DNA]</scope>
    <source>
        <strain evidence="16 17">UMB0852</strain>
    </source>
</reference>
<dbReference type="CDD" id="cd08659">
    <property type="entry name" value="M20_ArgE_DapE-like"/>
    <property type="match status" value="1"/>
</dbReference>
<evidence type="ECO:0000313" key="17">
    <source>
        <dbReference type="Proteomes" id="UP000235682"/>
    </source>
</evidence>
<evidence type="ECO:0000256" key="12">
    <source>
        <dbReference type="ARBA" id="ARBA00023154"/>
    </source>
</evidence>
<dbReference type="InterPro" id="IPR011650">
    <property type="entry name" value="Peptidase_M20_dimer"/>
</dbReference>
<keyword evidence="10" id="KW-0862">Zinc</keyword>
<dbReference type="SUPFAM" id="SSF55031">
    <property type="entry name" value="Bacterial exopeptidase dimerisation domain"/>
    <property type="match status" value="1"/>
</dbReference>
<keyword evidence="9" id="KW-0378">Hydrolase</keyword>
<dbReference type="InterPro" id="IPR050072">
    <property type="entry name" value="Peptidase_M20A"/>
</dbReference>
<feature type="domain" description="Peptidase M20 dimerisation" evidence="15">
    <location>
        <begin position="174"/>
        <end position="281"/>
    </location>
</feature>
<gene>
    <name evidence="16" type="ORF">CJ205_07395</name>
</gene>
<accession>A0A2N6SLB4</accession>
<evidence type="ECO:0000313" key="16">
    <source>
        <dbReference type="EMBL" id="PMC57855.1"/>
    </source>
</evidence>
<evidence type="ECO:0000256" key="1">
    <source>
        <dbReference type="ARBA" id="ARBA00001941"/>
    </source>
</evidence>
<evidence type="ECO:0000256" key="13">
    <source>
        <dbReference type="ARBA" id="ARBA00023285"/>
    </source>
</evidence>
<proteinExistence type="inferred from homology"/>
<sequence length="382" mass="42050">MNKEKKIKILQDVIQIETVNDNEVAVAEYFKDLFNEYEIESKLVEYSPMRANLVAEIKGEKPGKVLIFNGHSDVVAAGDPEDWTHPPFAGVIEDGKLYGRGATDMKAGLTALALAMIEIKEQDLLKAGTIRFIITVGEEIGMYGSKQMTEEGYVDDADAIIVGEPKMGDGKIVTAHKGSVQYEIVSYGRSAHSSMPELGINSIQQIVDFIPVANEKIAEAASKGENEKLGRMLNAFTIIDGGDQINSIPAITKLKGNGRTVPEVDNEMFLDALNASIDEINNQIEGRLELNIMQNNPAVESDFDTDLIQSFRNVANVEIEPVGMTGATDASNFGRIEKDFDLAIYGPGVMEVAHQVDEYVEIDDYLNFIDLYQKVAQDYLNN</sequence>
<comment type="caution">
    <text evidence="16">The sequence shown here is derived from an EMBL/GenBank/DDBJ whole genome shotgun (WGS) entry which is preliminary data.</text>
</comment>
<comment type="cofactor">
    <cofactor evidence="1">
        <name>Co(2+)</name>
        <dbReference type="ChEBI" id="CHEBI:48828"/>
    </cofactor>
</comment>
<dbReference type="GO" id="GO:0019877">
    <property type="term" value="P:diaminopimelate biosynthetic process"/>
    <property type="evidence" value="ECO:0007669"/>
    <property type="project" value="UniProtKB-KW"/>
</dbReference>